<accession>A0A4Y2DEP4</accession>
<comment type="caution">
    <text evidence="1">The sequence shown here is derived from an EMBL/GenBank/DDBJ whole genome shotgun (WGS) entry which is preliminary data.</text>
</comment>
<evidence type="ECO:0000313" key="2">
    <source>
        <dbReference type="Proteomes" id="UP000499080"/>
    </source>
</evidence>
<dbReference type="EMBL" id="BGPR01000355">
    <property type="protein sequence ID" value="GBM15141.1"/>
    <property type="molecule type" value="Genomic_DNA"/>
</dbReference>
<name>A0A4Y2DEP4_ARAVE</name>
<reference evidence="1 2" key="1">
    <citation type="journal article" date="2019" name="Sci. Rep.">
        <title>Orb-weaving spider Araneus ventricosus genome elucidates the spidroin gene catalogue.</title>
        <authorList>
            <person name="Kono N."/>
            <person name="Nakamura H."/>
            <person name="Ohtoshi R."/>
            <person name="Moran D.A.P."/>
            <person name="Shinohara A."/>
            <person name="Yoshida Y."/>
            <person name="Fujiwara M."/>
            <person name="Mori M."/>
            <person name="Tomita M."/>
            <person name="Arakawa K."/>
        </authorList>
    </citation>
    <scope>NUCLEOTIDE SEQUENCE [LARGE SCALE GENOMIC DNA]</scope>
</reference>
<sequence>MLKDISDSRIVGHRLRNQLQQGKSVTRRPVQDCTHAADNYLLLSVRKKYSLSRYLCTETIYVSSSPLIAEMGPIMLSQRALPLDQRTKVASALYC</sequence>
<keyword evidence="2" id="KW-1185">Reference proteome</keyword>
<evidence type="ECO:0000313" key="1">
    <source>
        <dbReference type="EMBL" id="GBM15141.1"/>
    </source>
</evidence>
<dbReference type="AlphaFoldDB" id="A0A4Y2DEP4"/>
<protein>
    <submittedName>
        <fullName evidence="1">Uncharacterized protein</fullName>
    </submittedName>
</protein>
<dbReference type="Proteomes" id="UP000499080">
    <property type="component" value="Unassembled WGS sequence"/>
</dbReference>
<proteinExistence type="predicted"/>
<gene>
    <name evidence="1" type="ORF">AVEN_242179_1</name>
</gene>
<organism evidence="1 2">
    <name type="scientific">Araneus ventricosus</name>
    <name type="common">Orbweaver spider</name>
    <name type="synonym">Epeira ventricosa</name>
    <dbReference type="NCBI Taxonomy" id="182803"/>
    <lineage>
        <taxon>Eukaryota</taxon>
        <taxon>Metazoa</taxon>
        <taxon>Ecdysozoa</taxon>
        <taxon>Arthropoda</taxon>
        <taxon>Chelicerata</taxon>
        <taxon>Arachnida</taxon>
        <taxon>Araneae</taxon>
        <taxon>Araneomorphae</taxon>
        <taxon>Entelegynae</taxon>
        <taxon>Araneoidea</taxon>
        <taxon>Araneidae</taxon>
        <taxon>Araneus</taxon>
    </lineage>
</organism>